<keyword evidence="2" id="KW-1185">Reference proteome</keyword>
<accession>W6MDI6</accession>
<gene>
    <name evidence="1" type="ORF">BN873_360022</name>
</gene>
<evidence type="ECO:0000313" key="1">
    <source>
        <dbReference type="EMBL" id="CDI02928.1"/>
    </source>
</evidence>
<sequence length="24" mass="3079">MTWPMRARNRSYPWLLPLNYRLKD</sequence>
<comment type="caution">
    <text evidence="1">The sequence shown here is derived from an EMBL/GenBank/DDBJ whole genome shotgun (WGS) entry which is preliminary data.</text>
</comment>
<dbReference type="Proteomes" id="UP000035760">
    <property type="component" value="Unassembled WGS sequence"/>
</dbReference>
<protein>
    <submittedName>
        <fullName evidence="1">Uncharacterized protein</fullName>
    </submittedName>
</protein>
<dbReference type="EMBL" id="CBTJ020000043">
    <property type="protein sequence ID" value="CDI02928.1"/>
    <property type="molecule type" value="Genomic_DNA"/>
</dbReference>
<organism evidence="1 2">
    <name type="scientific">Candidatus Competibacter denitrificans Run_A_D11</name>
    <dbReference type="NCBI Taxonomy" id="1400863"/>
    <lineage>
        <taxon>Bacteria</taxon>
        <taxon>Pseudomonadati</taxon>
        <taxon>Pseudomonadota</taxon>
        <taxon>Gammaproteobacteria</taxon>
        <taxon>Candidatus Competibacteraceae</taxon>
        <taxon>Candidatus Competibacter</taxon>
    </lineage>
</organism>
<reference evidence="1" key="2">
    <citation type="submission" date="2014-03" db="EMBL/GenBank/DDBJ databases">
        <title>Candidatus Competibacter-lineage genomes retrieved from metagenomes reveal functional metabolic diversity.</title>
        <authorList>
            <person name="McIlroy S.J."/>
            <person name="Albertsen M."/>
            <person name="Andresen E.K."/>
            <person name="Saunders A.M."/>
            <person name="Kristiansen R."/>
            <person name="Stokholm-Bjerregaard M."/>
            <person name="Nielsen K.L."/>
            <person name="Nielsen P.H."/>
        </authorList>
    </citation>
    <scope>NUCLEOTIDE SEQUENCE</scope>
    <source>
        <strain evidence="1">Run_A_D11</strain>
    </source>
</reference>
<name>W6MDI6_9GAMM</name>
<dbReference type="AlphaFoldDB" id="W6MDI6"/>
<reference evidence="1" key="1">
    <citation type="submission" date="2013-07" db="EMBL/GenBank/DDBJ databases">
        <authorList>
            <person name="McIlroy S."/>
        </authorList>
    </citation>
    <scope>NUCLEOTIDE SEQUENCE [LARGE SCALE GENOMIC DNA]</scope>
    <source>
        <strain evidence="1">Run_A_D11</strain>
    </source>
</reference>
<evidence type="ECO:0000313" key="2">
    <source>
        <dbReference type="Proteomes" id="UP000035760"/>
    </source>
</evidence>
<proteinExistence type="predicted"/>